<dbReference type="Gene3D" id="3.60.15.10">
    <property type="entry name" value="Ribonuclease Z/Hydroxyacylglutathione hydrolase-like"/>
    <property type="match status" value="1"/>
</dbReference>
<dbReference type="RefSeq" id="WP_070907730.1">
    <property type="nucleotide sequence ID" value="NZ_MIKE01000024.1"/>
</dbReference>
<dbReference type="PANTHER" id="PTHR47619:SF1">
    <property type="entry name" value="EXODEOXYRIBONUCLEASE WALJ"/>
    <property type="match status" value="1"/>
</dbReference>
<evidence type="ECO:0000313" key="5">
    <source>
        <dbReference type="Proteomes" id="UP000198319"/>
    </source>
</evidence>
<dbReference type="EMBL" id="MIKE01000024">
    <property type="protein sequence ID" value="OHT44461.1"/>
    <property type="molecule type" value="Genomic_DNA"/>
</dbReference>
<dbReference type="OrthoDB" id="9781189at2"/>
<protein>
    <submittedName>
        <fullName evidence="2">MBL fold metallo-hydrolase</fullName>
    </submittedName>
</protein>
<dbReference type="InterPro" id="IPR036866">
    <property type="entry name" value="RibonucZ/Hydroxyglut_hydro"/>
</dbReference>
<sequence length="246" mass="27507">MKLKVISTGSIGNAYILENENEALLIECGVNIMDIKKALNFDFSKVVGCLLSHEHQDHAKSFDEVMGLGITTYTGAKTSQFLNPDNFHRSMTIASKENVRIGSFKVMAFDVQHDAAEPLGFLIDHPDCGKVLFLTDTNYCKYTFPGLNNIIIEANFSKEIIDRKFGADSGKEFLRNRILRSHFSLENCKDMLAANDLSAVNNIVLIHLSDSNSNEKQFVKEVYELTGKNVTAAKKGLEIEFNKTPF</sequence>
<feature type="domain" description="Metallo-beta-lactamase" evidence="1">
    <location>
        <begin position="11"/>
        <end position="182"/>
    </location>
</feature>
<dbReference type="Pfam" id="PF12706">
    <property type="entry name" value="Lactamase_B_2"/>
    <property type="match status" value="1"/>
</dbReference>
<evidence type="ECO:0000313" key="3">
    <source>
        <dbReference type="EMBL" id="OXB19403.1"/>
    </source>
</evidence>
<name>A0A1S1J4B8_9FLAO</name>
<keyword evidence="5" id="KW-1185">Reference proteome</keyword>
<reference evidence="4" key="1">
    <citation type="submission" date="2016-09" db="EMBL/GenBank/DDBJ databases">
        <authorList>
            <person name="Chen S."/>
            <person name="Walker E."/>
        </authorList>
    </citation>
    <scope>NUCLEOTIDE SEQUENCE [LARGE SCALE GENOMIC DNA]</scope>
    <source>
        <strain evidence="4">MSU</strain>
    </source>
</reference>
<evidence type="ECO:0000313" key="2">
    <source>
        <dbReference type="EMBL" id="OHT44461.1"/>
    </source>
</evidence>
<dbReference type="Proteomes" id="UP000198319">
    <property type="component" value="Unassembled WGS sequence"/>
</dbReference>
<dbReference type="InterPro" id="IPR001279">
    <property type="entry name" value="Metallo-B-lactamas"/>
</dbReference>
<evidence type="ECO:0000313" key="4">
    <source>
        <dbReference type="Proteomes" id="UP000180252"/>
    </source>
</evidence>
<evidence type="ECO:0000259" key="1">
    <source>
        <dbReference type="SMART" id="SM00849"/>
    </source>
</evidence>
<dbReference type="Proteomes" id="UP000180252">
    <property type="component" value="Unassembled WGS sequence"/>
</dbReference>
<dbReference type="GO" id="GO:0016787">
    <property type="term" value="F:hydrolase activity"/>
    <property type="evidence" value="ECO:0007669"/>
    <property type="project" value="UniProtKB-KW"/>
</dbReference>
<dbReference type="EMBL" id="MUHG01000018">
    <property type="protein sequence ID" value="OXB19403.1"/>
    <property type="molecule type" value="Genomic_DNA"/>
</dbReference>
<comment type="caution">
    <text evidence="2">The sequence shown here is derived from an EMBL/GenBank/DDBJ whole genome shotgun (WGS) entry which is preliminary data.</text>
</comment>
<keyword evidence="2" id="KW-0378">Hydrolase</keyword>
<accession>A0A1S1J4B8</accession>
<proteinExistence type="predicted"/>
<reference evidence="2" key="2">
    <citation type="submission" date="2016-09" db="EMBL/GenBank/DDBJ databases">
        <authorList>
            <person name="Capua I."/>
            <person name="De Benedictis P."/>
            <person name="Joannis T."/>
            <person name="Lombin L.H."/>
            <person name="Cattoli G."/>
        </authorList>
    </citation>
    <scope>NUCLEOTIDE SEQUENCE [LARGE SCALE GENOMIC DNA]</scope>
    <source>
        <strain evidence="2">MSU</strain>
    </source>
</reference>
<gene>
    <name evidence="3" type="ORF">B0A71_12730</name>
    <name evidence="2" type="ORF">BHE19_12140</name>
</gene>
<dbReference type="AlphaFoldDB" id="A0A1S1J4B8"/>
<dbReference type="PANTHER" id="PTHR47619">
    <property type="entry name" value="METALLO-HYDROLASE YYCJ-RELATED"/>
    <property type="match status" value="1"/>
</dbReference>
<dbReference type="SMART" id="SM00849">
    <property type="entry name" value="Lactamase_B"/>
    <property type="match status" value="1"/>
</dbReference>
<reference evidence="3 5" key="3">
    <citation type="submission" date="2016-11" db="EMBL/GenBank/DDBJ databases">
        <title>Whole genomes of Flavobacteriaceae.</title>
        <authorList>
            <person name="Stine C."/>
            <person name="Li C."/>
            <person name="Tadesse D."/>
        </authorList>
    </citation>
    <scope>NUCLEOTIDE SEQUENCE [LARGE SCALE GENOMIC DNA]</scope>
    <source>
        <strain evidence="3 5">ATCC BAA-2541</strain>
    </source>
</reference>
<organism evidence="2 4">
    <name type="scientific">Flavobacterium tructae</name>
    <dbReference type="NCBI Taxonomy" id="1114873"/>
    <lineage>
        <taxon>Bacteria</taxon>
        <taxon>Pseudomonadati</taxon>
        <taxon>Bacteroidota</taxon>
        <taxon>Flavobacteriia</taxon>
        <taxon>Flavobacteriales</taxon>
        <taxon>Flavobacteriaceae</taxon>
        <taxon>Flavobacterium</taxon>
    </lineage>
</organism>
<dbReference type="SUPFAM" id="SSF56281">
    <property type="entry name" value="Metallo-hydrolase/oxidoreductase"/>
    <property type="match status" value="1"/>
</dbReference>
<dbReference type="STRING" id="1278819.BHE19_12140"/>
<dbReference type="InterPro" id="IPR052533">
    <property type="entry name" value="WalJ/YycJ-like"/>
</dbReference>